<dbReference type="Proteomes" id="UP000308600">
    <property type="component" value="Unassembled WGS sequence"/>
</dbReference>
<accession>A0ACD3B4F2</accession>
<sequence>MEHRNHPNTYYPLLLCRVDRLRSTVQSASESHPFPQLQQVAFIMYNILALVPDNSSPLKQFVHNCLCVVYVTILTVNTGSTSSTSADILEPSYYLEKTLGEIYIFTRKYARRPWYHIIIPKTKMYLRIADYQERLKGILGKFNLDQEIPFHVLAQQCYEAQARATRLPCGIMSEQRVGVPILGPDNPNVSFSSGQSGYTPSAFAIPRSQVQRDLSCTNVQGNQSTMHIQNATIYISPLNFDVGGISQLAAAASPEETTLSDSETPTVRRQRSCPAVTMRCSPSVEGAAPTQP</sequence>
<keyword evidence="2" id="KW-1185">Reference proteome</keyword>
<reference evidence="1 2" key="1">
    <citation type="journal article" date="2019" name="Nat. Ecol. Evol.">
        <title>Megaphylogeny resolves global patterns of mushroom evolution.</title>
        <authorList>
            <person name="Varga T."/>
            <person name="Krizsan K."/>
            <person name="Foldi C."/>
            <person name="Dima B."/>
            <person name="Sanchez-Garcia M."/>
            <person name="Sanchez-Ramirez S."/>
            <person name="Szollosi G.J."/>
            <person name="Szarkandi J.G."/>
            <person name="Papp V."/>
            <person name="Albert L."/>
            <person name="Andreopoulos W."/>
            <person name="Angelini C."/>
            <person name="Antonin V."/>
            <person name="Barry K.W."/>
            <person name="Bougher N.L."/>
            <person name="Buchanan P."/>
            <person name="Buyck B."/>
            <person name="Bense V."/>
            <person name="Catcheside P."/>
            <person name="Chovatia M."/>
            <person name="Cooper J."/>
            <person name="Damon W."/>
            <person name="Desjardin D."/>
            <person name="Finy P."/>
            <person name="Geml J."/>
            <person name="Haridas S."/>
            <person name="Hughes K."/>
            <person name="Justo A."/>
            <person name="Karasinski D."/>
            <person name="Kautmanova I."/>
            <person name="Kiss B."/>
            <person name="Kocsube S."/>
            <person name="Kotiranta H."/>
            <person name="LaButti K.M."/>
            <person name="Lechner B.E."/>
            <person name="Liimatainen K."/>
            <person name="Lipzen A."/>
            <person name="Lukacs Z."/>
            <person name="Mihaltcheva S."/>
            <person name="Morgado L.N."/>
            <person name="Niskanen T."/>
            <person name="Noordeloos M.E."/>
            <person name="Ohm R.A."/>
            <person name="Ortiz-Santana B."/>
            <person name="Ovrebo C."/>
            <person name="Racz N."/>
            <person name="Riley R."/>
            <person name="Savchenko A."/>
            <person name="Shiryaev A."/>
            <person name="Soop K."/>
            <person name="Spirin V."/>
            <person name="Szebenyi C."/>
            <person name="Tomsovsky M."/>
            <person name="Tulloss R.E."/>
            <person name="Uehling J."/>
            <person name="Grigoriev I.V."/>
            <person name="Vagvolgyi C."/>
            <person name="Papp T."/>
            <person name="Martin F.M."/>
            <person name="Miettinen O."/>
            <person name="Hibbett D.S."/>
            <person name="Nagy L.G."/>
        </authorList>
    </citation>
    <scope>NUCLEOTIDE SEQUENCE [LARGE SCALE GENOMIC DNA]</scope>
    <source>
        <strain evidence="1 2">NL-1719</strain>
    </source>
</reference>
<dbReference type="EMBL" id="ML208282">
    <property type="protein sequence ID" value="TFK72695.1"/>
    <property type="molecule type" value="Genomic_DNA"/>
</dbReference>
<proteinExistence type="predicted"/>
<protein>
    <submittedName>
        <fullName evidence="1">Uncharacterized protein</fullName>
    </submittedName>
</protein>
<name>A0ACD3B4F2_9AGAR</name>
<evidence type="ECO:0000313" key="1">
    <source>
        <dbReference type="EMBL" id="TFK72695.1"/>
    </source>
</evidence>
<evidence type="ECO:0000313" key="2">
    <source>
        <dbReference type="Proteomes" id="UP000308600"/>
    </source>
</evidence>
<organism evidence="1 2">
    <name type="scientific">Pluteus cervinus</name>
    <dbReference type="NCBI Taxonomy" id="181527"/>
    <lineage>
        <taxon>Eukaryota</taxon>
        <taxon>Fungi</taxon>
        <taxon>Dikarya</taxon>
        <taxon>Basidiomycota</taxon>
        <taxon>Agaricomycotina</taxon>
        <taxon>Agaricomycetes</taxon>
        <taxon>Agaricomycetidae</taxon>
        <taxon>Agaricales</taxon>
        <taxon>Pluteineae</taxon>
        <taxon>Pluteaceae</taxon>
        <taxon>Pluteus</taxon>
    </lineage>
</organism>
<gene>
    <name evidence="1" type="ORF">BDN72DRAFT_835755</name>
</gene>